<reference evidence="1 2" key="1">
    <citation type="submission" date="2018-02" db="EMBL/GenBank/DDBJ databases">
        <title>The genomes of Aspergillus section Nigri reveals drivers in fungal speciation.</title>
        <authorList>
            <consortium name="DOE Joint Genome Institute"/>
            <person name="Vesth T.C."/>
            <person name="Nybo J."/>
            <person name="Theobald S."/>
            <person name="Brandl J."/>
            <person name="Frisvad J.C."/>
            <person name="Nielsen K.F."/>
            <person name="Lyhne E.K."/>
            <person name="Kogle M.E."/>
            <person name="Kuo A."/>
            <person name="Riley R."/>
            <person name="Clum A."/>
            <person name="Nolan M."/>
            <person name="Lipzen A."/>
            <person name="Salamov A."/>
            <person name="Henrissat B."/>
            <person name="Wiebenga A."/>
            <person name="De vries R.P."/>
            <person name="Grigoriev I.V."/>
            <person name="Mortensen U.H."/>
            <person name="Andersen M.R."/>
            <person name="Baker S.E."/>
        </authorList>
    </citation>
    <scope>NUCLEOTIDE SEQUENCE [LARGE SCALE GENOMIC DNA]</scope>
    <source>
        <strain evidence="1 2">CBS 114.80</strain>
    </source>
</reference>
<evidence type="ECO:0000313" key="1">
    <source>
        <dbReference type="EMBL" id="PYI28420.1"/>
    </source>
</evidence>
<accession>A0A2V5IIQ4</accession>
<protein>
    <submittedName>
        <fullName evidence="1">Uncharacterized protein</fullName>
    </submittedName>
</protein>
<dbReference type="AlphaFoldDB" id="A0A2V5IIQ4"/>
<sequence>MRMHQHGHVQWLMQAGQGFLIDTSTDALDSDARGLATAIRILHRSTPKDKRVASISGQSVPWKWTGSVELHDPTSSASIQRPMQQAQIPCFSFVWPVQDEVDQ</sequence>
<keyword evidence="2" id="KW-1185">Reference proteome</keyword>
<dbReference type="Proteomes" id="UP000248817">
    <property type="component" value="Unassembled WGS sequence"/>
</dbReference>
<proteinExistence type="predicted"/>
<organism evidence="1 2">
    <name type="scientific">Aspergillus indologenus CBS 114.80</name>
    <dbReference type="NCBI Taxonomy" id="1450541"/>
    <lineage>
        <taxon>Eukaryota</taxon>
        <taxon>Fungi</taxon>
        <taxon>Dikarya</taxon>
        <taxon>Ascomycota</taxon>
        <taxon>Pezizomycotina</taxon>
        <taxon>Eurotiomycetes</taxon>
        <taxon>Eurotiomycetidae</taxon>
        <taxon>Eurotiales</taxon>
        <taxon>Aspergillaceae</taxon>
        <taxon>Aspergillus</taxon>
        <taxon>Aspergillus subgen. Circumdati</taxon>
    </lineage>
</organism>
<evidence type="ECO:0000313" key="2">
    <source>
        <dbReference type="Proteomes" id="UP000248817"/>
    </source>
</evidence>
<name>A0A2V5IIQ4_9EURO</name>
<gene>
    <name evidence="1" type="ORF">BP00DRAFT_428387</name>
</gene>
<dbReference type="EMBL" id="KZ825548">
    <property type="protein sequence ID" value="PYI28420.1"/>
    <property type="molecule type" value="Genomic_DNA"/>
</dbReference>